<dbReference type="PANTHER" id="PTHR37299">
    <property type="entry name" value="TRANSCRIPTIONAL REGULATOR-RELATED"/>
    <property type="match status" value="1"/>
</dbReference>
<dbReference type="InterPro" id="IPR001789">
    <property type="entry name" value="Sig_transdc_resp-reg_receiver"/>
</dbReference>
<dbReference type="AlphaFoldDB" id="A0A2S0JV95"/>
<dbReference type="GO" id="GO:0003677">
    <property type="term" value="F:DNA binding"/>
    <property type="evidence" value="ECO:0007669"/>
    <property type="project" value="InterPro"/>
</dbReference>
<reference evidence="4 5" key="1">
    <citation type="submission" date="2017-03" db="EMBL/GenBank/DDBJ databases">
        <title>The whole genome sequencing and assembly of Lysinibacillus sphaericus DSM 28T strain.</title>
        <authorList>
            <person name="Lee Y.-J."/>
            <person name="Yi H."/>
            <person name="Bahn Y.-S."/>
            <person name="Kim J.F."/>
            <person name="Lee D.-W."/>
        </authorList>
    </citation>
    <scope>NUCLEOTIDE SEQUENCE [LARGE SCALE GENOMIC DNA]</scope>
    <source>
        <strain evidence="4 5">DSM 28</strain>
    </source>
</reference>
<dbReference type="GO" id="GO:0000156">
    <property type="term" value="F:phosphorelay response regulator activity"/>
    <property type="evidence" value="ECO:0007669"/>
    <property type="project" value="InterPro"/>
</dbReference>
<accession>A0A2S0JV95</accession>
<feature type="domain" description="Response regulatory" evidence="2">
    <location>
        <begin position="4"/>
        <end position="116"/>
    </location>
</feature>
<dbReference type="Gene3D" id="3.40.50.2300">
    <property type="match status" value="1"/>
</dbReference>
<dbReference type="EMBL" id="CP019980">
    <property type="protein sequence ID" value="AVK95063.1"/>
    <property type="molecule type" value="Genomic_DNA"/>
</dbReference>
<dbReference type="Gene3D" id="2.40.50.1020">
    <property type="entry name" value="LytTr DNA-binding domain"/>
    <property type="match status" value="1"/>
</dbReference>
<evidence type="ECO:0000313" key="5">
    <source>
        <dbReference type="Proteomes" id="UP000238825"/>
    </source>
</evidence>
<sequence>MLLNIWICDDEKAITNAIATKIKVRYPNVQIKQFHNGFDLLNQEGSFDVLFLDIEMPDIKGIVVAEKLRARQHVNPIIFVTAFEQYVFQAFDVQAFHYLLKPFDTKKLYEVLHTALNNRSSQLIDLPYLVIKSGFDLQKVFYHEIHYIEVLGRKLTVHIENGSYTFIGRLKQYEENLGNSFYRINRSYLVNLDYIASYTKQQIILDNGTILPLSQKKYTQFLQAYMHYIHHKGYLHT</sequence>
<protein>
    <recommendedName>
        <fullName evidence="6">DNA-binding response regulator</fullName>
    </recommendedName>
</protein>
<dbReference type="SUPFAM" id="SSF52172">
    <property type="entry name" value="CheY-like"/>
    <property type="match status" value="1"/>
</dbReference>
<evidence type="ECO:0000256" key="1">
    <source>
        <dbReference type="PROSITE-ProRule" id="PRU00169"/>
    </source>
</evidence>
<name>A0A2S0JV95_LYSSH</name>
<gene>
    <name evidence="4" type="ORF">LS41612_01515</name>
</gene>
<keyword evidence="1" id="KW-0597">Phosphoprotein</keyword>
<dbReference type="InterPro" id="IPR011006">
    <property type="entry name" value="CheY-like_superfamily"/>
</dbReference>
<evidence type="ECO:0000313" key="4">
    <source>
        <dbReference type="EMBL" id="AVK95063.1"/>
    </source>
</evidence>
<feature type="domain" description="HTH LytTR-type" evidence="3">
    <location>
        <begin position="129"/>
        <end position="227"/>
    </location>
</feature>
<proteinExistence type="predicted"/>
<dbReference type="Proteomes" id="UP000238825">
    <property type="component" value="Chromosome"/>
</dbReference>
<evidence type="ECO:0008006" key="6">
    <source>
        <dbReference type="Google" id="ProtNLM"/>
    </source>
</evidence>
<evidence type="ECO:0000259" key="3">
    <source>
        <dbReference type="PROSITE" id="PS50930"/>
    </source>
</evidence>
<dbReference type="Pfam" id="PF04397">
    <property type="entry name" value="LytTR"/>
    <property type="match status" value="1"/>
</dbReference>
<dbReference type="InterPro" id="IPR007492">
    <property type="entry name" value="LytTR_DNA-bd_dom"/>
</dbReference>
<dbReference type="SMART" id="SM00448">
    <property type="entry name" value="REC"/>
    <property type="match status" value="1"/>
</dbReference>
<feature type="modified residue" description="4-aspartylphosphate" evidence="1">
    <location>
        <position position="53"/>
    </location>
</feature>
<dbReference type="Pfam" id="PF00072">
    <property type="entry name" value="Response_reg"/>
    <property type="match status" value="1"/>
</dbReference>
<dbReference type="PROSITE" id="PS50110">
    <property type="entry name" value="RESPONSE_REGULATORY"/>
    <property type="match status" value="1"/>
</dbReference>
<dbReference type="PANTHER" id="PTHR37299:SF1">
    <property type="entry name" value="STAGE 0 SPORULATION PROTEIN A HOMOLOG"/>
    <property type="match status" value="1"/>
</dbReference>
<organism evidence="4 5">
    <name type="scientific">Lysinibacillus sphaericus</name>
    <name type="common">Bacillus sphaericus</name>
    <dbReference type="NCBI Taxonomy" id="1421"/>
    <lineage>
        <taxon>Bacteria</taxon>
        <taxon>Bacillati</taxon>
        <taxon>Bacillota</taxon>
        <taxon>Bacilli</taxon>
        <taxon>Bacillales</taxon>
        <taxon>Bacillaceae</taxon>
        <taxon>Lysinibacillus</taxon>
    </lineage>
</organism>
<dbReference type="InterPro" id="IPR046947">
    <property type="entry name" value="LytR-like"/>
</dbReference>
<evidence type="ECO:0000259" key="2">
    <source>
        <dbReference type="PROSITE" id="PS50110"/>
    </source>
</evidence>
<dbReference type="PROSITE" id="PS50930">
    <property type="entry name" value="HTH_LYTTR"/>
    <property type="match status" value="1"/>
</dbReference>
<dbReference type="SMART" id="SM00850">
    <property type="entry name" value="LytTR"/>
    <property type="match status" value="1"/>
</dbReference>